<keyword evidence="1 5" id="KW-0378">Hydrolase</keyword>
<reference evidence="5 6" key="1">
    <citation type="submission" date="2021-01" db="EMBL/GenBank/DDBJ databases">
        <title>Whole genome shotgun sequence of Microbispora siamensis NBRC 104113.</title>
        <authorList>
            <person name="Komaki H."/>
            <person name="Tamura T."/>
        </authorList>
    </citation>
    <scope>NUCLEOTIDE SEQUENCE [LARGE SCALE GENOMIC DNA]</scope>
    <source>
        <strain evidence="5 6">NBRC 104113</strain>
    </source>
</reference>
<proteinExistence type="predicted"/>
<accession>A0ABQ4GTP6</accession>
<organism evidence="5 6">
    <name type="scientific">Microbispora siamensis</name>
    <dbReference type="NCBI Taxonomy" id="564413"/>
    <lineage>
        <taxon>Bacteria</taxon>
        <taxon>Bacillati</taxon>
        <taxon>Actinomycetota</taxon>
        <taxon>Actinomycetes</taxon>
        <taxon>Streptosporangiales</taxon>
        <taxon>Streptosporangiaceae</taxon>
        <taxon>Microbispora</taxon>
    </lineage>
</organism>
<keyword evidence="2" id="KW-0442">Lipid degradation</keyword>
<dbReference type="Gene3D" id="3.40.50.1820">
    <property type="entry name" value="alpha/beta hydrolase"/>
    <property type="match status" value="1"/>
</dbReference>
<feature type="transmembrane region" description="Helical" evidence="4">
    <location>
        <begin position="6"/>
        <end position="26"/>
    </location>
</feature>
<dbReference type="GO" id="GO:0016787">
    <property type="term" value="F:hydrolase activity"/>
    <property type="evidence" value="ECO:0007669"/>
    <property type="project" value="UniProtKB-KW"/>
</dbReference>
<name>A0ABQ4GTP6_9ACTN</name>
<feature type="transmembrane region" description="Helical" evidence="4">
    <location>
        <begin position="62"/>
        <end position="80"/>
    </location>
</feature>
<sequence>MIETIAGIGMSPLEILLLLGVVGLLSSRWCPPPARRPVALAAAAVVALSGIVLTVRGLRWQMAPALAGVLVALAFAVPVLAGRPARRVRRWLTLPGAVVCLGLVGASAAAAWAVPVPVFPGPSGPYAVGTAVMQWTDASRPEPATDEPGDHRTVVVQLWYPAPKGTAGPRARYLGRTEREARTVADGLTGYIGVPAFLLDDAVRARTGAVYDAPAAAGRFPIVLFSPGLGGVRTQNTAWAEELAGHGYVVAALDHPYDSAAVVLDDGRTIRTRVVATGDDEEDRRLATGWTAVRAADLSFVLTQLGRLDRGEIRSPLTGRLDTARAAATGHSIGGGAALRAARQDSRFAAVIDLDGYPYDPAPRPYHQPVLALTHPVDPADNPSYIPRLTRILALSTSESYRITVPGTAHLTFADAPLYLPPVPSVVGSLGRTGGLSVTTAATRAFLDATLRDEPGDLATLLRPYGDLTVHRPARKDDAGDRD</sequence>
<dbReference type="PANTHER" id="PTHR10272:SF0">
    <property type="entry name" value="PLATELET-ACTIVATING FACTOR ACETYLHYDROLASE"/>
    <property type="match status" value="1"/>
</dbReference>
<evidence type="ECO:0000256" key="2">
    <source>
        <dbReference type="ARBA" id="ARBA00022963"/>
    </source>
</evidence>
<dbReference type="PANTHER" id="PTHR10272">
    <property type="entry name" value="PLATELET-ACTIVATING FACTOR ACETYLHYDROLASE"/>
    <property type="match status" value="1"/>
</dbReference>
<protein>
    <submittedName>
        <fullName evidence="5">Carboxylic ester hydrolase</fullName>
    </submittedName>
</protein>
<evidence type="ECO:0000256" key="4">
    <source>
        <dbReference type="SAM" id="Phobius"/>
    </source>
</evidence>
<evidence type="ECO:0000313" key="5">
    <source>
        <dbReference type="EMBL" id="GIH64821.1"/>
    </source>
</evidence>
<evidence type="ECO:0000313" key="6">
    <source>
        <dbReference type="Proteomes" id="UP000660454"/>
    </source>
</evidence>
<evidence type="ECO:0000256" key="3">
    <source>
        <dbReference type="ARBA" id="ARBA00023098"/>
    </source>
</evidence>
<feature type="transmembrane region" description="Helical" evidence="4">
    <location>
        <begin position="92"/>
        <end position="114"/>
    </location>
</feature>
<keyword evidence="6" id="KW-1185">Reference proteome</keyword>
<gene>
    <name evidence="5" type="ORF">Msi02_56380</name>
</gene>
<keyword evidence="4" id="KW-1133">Transmembrane helix</keyword>
<dbReference type="EMBL" id="BOOF01000034">
    <property type="protein sequence ID" value="GIH64821.1"/>
    <property type="molecule type" value="Genomic_DNA"/>
</dbReference>
<comment type="caution">
    <text evidence="5">The sequence shown here is derived from an EMBL/GenBank/DDBJ whole genome shotgun (WGS) entry which is preliminary data.</text>
</comment>
<keyword evidence="4" id="KW-0812">Transmembrane</keyword>
<dbReference type="InterPro" id="IPR029058">
    <property type="entry name" value="AB_hydrolase_fold"/>
</dbReference>
<dbReference type="RefSeq" id="WP_204051006.1">
    <property type="nucleotide sequence ID" value="NZ_BOOF01000034.1"/>
</dbReference>
<evidence type="ECO:0000256" key="1">
    <source>
        <dbReference type="ARBA" id="ARBA00022801"/>
    </source>
</evidence>
<dbReference type="SUPFAM" id="SSF53474">
    <property type="entry name" value="alpha/beta-Hydrolases"/>
    <property type="match status" value="1"/>
</dbReference>
<keyword evidence="3" id="KW-0443">Lipid metabolism</keyword>
<keyword evidence="4" id="KW-0472">Membrane</keyword>
<dbReference type="Proteomes" id="UP000660454">
    <property type="component" value="Unassembled WGS sequence"/>
</dbReference>
<dbReference type="Pfam" id="PF03403">
    <property type="entry name" value="PAF-AH_p_II"/>
    <property type="match status" value="1"/>
</dbReference>
<feature type="transmembrane region" description="Helical" evidence="4">
    <location>
        <begin position="38"/>
        <end position="56"/>
    </location>
</feature>